<protein>
    <submittedName>
        <fullName evidence="1">Acyltransferase</fullName>
    </submittedName>
</protein>
<dbReference type="Proteomes" id="UP000540266">
    <property type="component" value="Plasmid pBS3c"/>
</dbReference>
<accession>A0A7X6EWC6</accession>
<dbReference type="EMBL" id="CP064934">
    <property type="protein sequence ID" value="QPK11981.1"/>
    <property type="molecule type" value="Genomic_DNA"/>
</dbReference>
<evidence type="ECO:0000313" key="1">
    <source>
        <dbReference type="EMBL" id="QPK11981.1"/>
    </source>
</evidence>
<sequence length="341" mass="38429">MNMNDTTFPTATPMTHNNDVKFHRPELDGWRATAIIFVMIGHFTPIPKVDLGKAGVQLFFVLSGLLMANLLFVKREPIGVFLKRRISRVWPALFAFLFIICLTYPVPAVHIAATFVFVQNYATIYFGHMRQIDHLWSLSVEEWTYLFLGAIAICARARNYPAFPVLVVATIVLMINELVQGSRGQDYYSIYWRTDVAGVAILSGAVAFMALREAKSLPSWLPIVAGACGMILSFRHFPDVIKYSAGTICFAISIGSLHAAPVWMCRILSITPLSWCANISYSLYLWQQPYFKAIGHYPKSLLLAGAITSALASYYLIEQPARRFLNERWAQRSRFLRSGAQ</sequence>
<gene>
    <name evidence="1" type="ORF">HER27_027085</name>
</gene>
<dbReference type="RefSeq" id="WP_064830099.1">
    <property type="nucleotide sequence ID" value="NZ_CP013534.1"/>
</dbReference>
<name>A0A7X6EWC6_9HYPH</name>
<dbReference type="Pfam" id="PF01757">
    <property type="entry name" value="Acyl_transf_3"/>
    <property type="match status" value="1"/>
</dbReference>
<dbReference type="GO" id="GO:0016020">
    <property type="term" value="C:membrane"/>
    <property type="evidence" value="ECO:0007669"/>
    <property type="project" value="TreeGrafter"/>
</dbReference>
<dbReference type="GO" id="GO:0016747">
    <property type="term" value="F:acyltransferase activity, transferring groups other than amino-acyl groups"/>
    <property type="evidence" value="ECO:0007669"/>
    <property type="project" value="InterPro"/>
</dbReference>
<keyword evidence="1" id="KW-0012">Acyltransferase</keyword>
<organism evidence="1 2">
    <name type="scientific">Rhizobium phaseoli</name>
    <dbReference type="NCBI Taxonomy" id="396"/>
    <lineage>
        <taxon>Bacteria</taxon>
        <taxon>Pseudomonadati</taxon>
        <taxon>Pseudomonadota</taxon>
        <taxon>Alphaproteobacteria</taxon>
        <taxon>Hyphomicrobiales</taxon>
        <taxon>Rhizobiaceae</taxon>
        <taxon>Rhizobium/Agrobacterium group</taxon>
        <taxon>Rhizobium</taxon>
    </lineage>
</organism>
<keyword evidence="1" id="KW-0808">Transferase</keyword>
<dbReference type="AlphaFoldDB" id="A0A7X6EWC6"/>
<dbReference type="GO" id="GO:0009103">
    <property type="term" value="P:lipopolysaccharide biosynthetic process"/>
    <property type="evidence" value="ECO:0007669"/>
    <property type="project" value="TreeGrafter"/>
</dbReference>
<evidence type="ECO:0000313" key="2">
    <source>
        <dbReference type="Proteomes" id="UP000540266"/>
    </source>
</evidence>
<dbReference type="GeneID" id="45959974"/>
<proteinExistence type="predicted"/>
<keyword evidence="1" id="KW-0614">Plasmid</keyword>
<dbReference type="InterPro" id="IPR050879">
    <property type="entry name" value="Acyltransferase_3"/>
</dbReference>
<reference evidence="1 2" key="1">
    <citation type="submission" date="2020-11" db="EMBL/GenBank/DDBJ databases">
        <title>Indigenous Rhizobia Nodulating Common beans in Western Kenya.</title>
        <authorList>
            <person name="Wekesa C.S."/>
            <person name="Oelmueller R."/>
            <person name="Furch A.C."/>
        </authorList>
    </citation>
    <scope>NUCLEOTIDE SEQUENCE [LARGE SCALE GENOMIC DNA]</scope>
    <source>
        <strain evidence="2">BS3</strain>
        <plasmid evidence="1 2">pBS3c</plasmid>
    </source>
</reference>
<dbReference type="PANTHER" id="PTHR23028">
    <property type="entry name" value="ACETYLTRANSFERASE"/>
    <property type="match status" value="1"/>
</dbReference>
<dbReference type="InterPro" id="IPR002656">
    <property type="entry name" value="Acyl_transf_3_dom"/>
</dbReference>
<dbReference type="PANTHER" id="PTHR23028:SF53">
    <property type="entry name" value="ACYL_TRANSF_3 DOMAIN-CONTAINING PROTEIN"/>
    <property type="match status" value="1"/>
</dbReference>
<geneLocation type="plasmid" evidence="1 2">
    <name>pBS3c</name>
</geneLocation>